<dbReference type="SUPFAM" id="SSF51197">
    <property type="entry name" value="Clavaminate synthase-like"/>
    <property type="match status" value="1"/>
</dbReference>
<dbReference type="PROSITE" id="PS51184">
    <property type="entry name" value="JMJC"/>
    <property type="match status" value="1"/>
</dbReference>
<keyword evidence="3" id="KW-1185">Reference proteome</keyword>
<feature type="domain" description="JmjC" evidence="1">
    <location>
        <begin position="11"/>
        <end position="175"/>
    </location>
</feature>
<protein>
    <recommendedName>
        <fullName evidence="1">JmjC domain-containing protein</fullName>
    </recommendedName>
</protein>
<dbReference type="PANTHER" id="PTHR10694:SF7">
    <property type="entry name" value="[HISTONE H3]-TRIMETHYL-L-LYSINE(9) DEMETHYLASE"/>
    <property type="match status" value="1"/>
</dbReference>
<dbReference type="EMBL" id="CP045902">
    <property type="protein sequence ID" value="QQP38442.1"/>
    <property type="molecule type" value="Genomic_DNA"/>
</dbReference>
<dbReference type="OrthoDB" id="9547406at2759"/>
<dbReference type="Gene3D" id="2.60.120.650">
    <property type="entry name" value="Cupin"/>
    <property type="match status" value="1"/>
</dbReference>
<dbReference type="Proteomes" id="UP000595437">
    <property type="component" value="Chromosome 13"/>
</dbReference>
<dbReference type="SMART" id="SM00558">
    <property type="entry name" value="JmjC"/>
    <property type="match status" value="1"/>
</dbReference>
<dbReference type="GO" id="GO:0032454">
    <property type="term" value="F:histone H3K9 demethylase activity"/>
    <property type="evidence" value="ECO:0007669"/>
    <property type="project" value="TreeGrafter"/>
</dbReference>
<dbReference type="PANTHER" id="PTHR10694">
    <property type="entry name" value="LYSINE-SPECIFIC DEMETHYLASE"/>
    <property type="match status" value="1"/>
</dbReference>
<accession>A0A7T8JX49</accession>
<dbReference type="InterPro" id="IPR003347">
    <property type="entry name" value="JmjC_dom"/>
</dbReference>
<dbReference type="Pfam" id="PF02373">
    <property type="entry name" value="JmjC"/>
    <property type="match status" value="1"/>
</dbReference>
<evidence type="ECO:0000313" key="3">
    <source>
        <dbReference type="Proteomes" id="UP000595437"/>
    </source>
</evidence>
<sequence>SLSFVPPIYGADITDSITDSDSPQYINYVNKDQNESYAGVTTPYLYMGSWKTTFSWHVEDMDLYAINYLHFGMPKTWYCVPPKHGHLLEKACRSLFPSVANWCSNFMRHKTSVNIKLRIKIILLMDLCMAALATESWNSSRDSVAKTTIVELFRSSTNKLHFVSLQLVICLIVEL</sequence>
<evidence type="ECO:0000313" key="2">
    <source>
        <dbReference type="EMBL" id="QQP38442.1"/>
    </source>
</evidence>
<dbReference type="GO" id="GO:0005634">
    <property type="term" value="C:nucleus"/>
    <property type="evidence" value="ECO:0007669"/>
    <property type="project" value="TreeGrafter"/>
</dbReference>
<gene>
    <name evidence="2" type="ORF">FKW44_019013</name>
</gene>
<dbReference type="GO" id="GO:0051864">
    <property type="term" value="F:histone H3K36 demethylase activity"/>
    <property type="evidence" value="ECO:0007669"/>
    <property type="project" value="TreeGrafter"/>
</dbReference>
<organism evidence="2 3">
    <name type="scientific">Caligus rogercresseyi</name>
    <name type="common">Sea louse</name>
    <dbReference type="NCBI Taxonomy" id="217165"/>
    <lineage>
        <taxon>Eukaryota</taxon>
        <taxon>Metazoa</taxon>
        <taxon>Ecdysozoa</taxon>
        <taxon>Arthropoda</taxon>
        <taxon>Crustacea</taxon>
        <taxon>Multicrustacea</taxon>
        <taxon>Hexanauplia</taxon>
        <taxon>Copepoda</taxon>
        <taxon>Siphonostomatoida</taxon>
        <taxon>Caligidae</taxon>
        <taxon>Caligus</taxon>
    </lineage>
</organism>
<feature type="non-terminal residue" evidence="2">
    <location>
        <position position="1"/>
    </location>
</feature>
<dbReference type="GO" id="GO:0010468">
    <property type="term" value="P:regulation of gene expression"/>
    <property type="evidence" value="ECO:0007669"/>
    <property type="project" value="TreeGrafter"/>
</dbReference>
<dbReference type="GO" id="GO:0000785">
    <property type="term" value="C:chromatin"/>
    <property type="evidence" value="ECO:0007669"/>
    <property type="project" value="TreeGrafter"/>
</dbReference>
<reference evidence="3" key="1">
    <citation type="submission" date="2021-01" db="EMBL/GenBank/DDBJ databases">
        <title>Caligus Genome Assembly.</title>
        <authorList>
            <person name="Gallardo-Escarate C."/>
        </authorList>
    </citation>
    <scope>NUCLEOTIDE SEQUENCE [LARGE SCALE GENOMIC DNA]</scope>
</reference>
<proteinExistence type="predicted"/>
<evidence type="ECO:0000259" key="1">
    <source>
        <dbReference type="PROSITE" id="PS51184"/>
    </source>
</evidence>
<dbReference type="AlphaFoldDB" id="A0A7T8JX49"/>
<name>A0A7T8JX49_CALRO</name>